<evidence type="ECO:0000313" key="1">
    <source>
        <dbReference type="EMBL" id="KAF2129422.1"/>
    </source>
</evidence>
<keyword evidence="2" id="KW-1185">Reference proteome</keyword>
<gene>
    <name evidence="1" type="ORF">P153DRAFT_19393</name>
</gene>
<proteinExistence type="predicted"/>
<accession>A0A6A6ABX2</accession>
<name>A0A6A6ABX2_9PLEO</name>
<organism evidence="1 2">
    <name type="scientific">Dothidotthia symphoricarpi CBS 119687</name>
    <dbReference type="NCBI Taxonomy" id="1392245"/>
    <lineage>
        <taxon>Eukaryota</taxon>
        <taxon>Fungi</taxon>
        <taxon>Dikarya</taxon>
        <taxon>Ascomycota</taxon>
        <taxon>Pezizomycotina</taxon>
        <taxon>Dothideomycetes</taxon>
        <taxon>Pleosporomycetidae</taxon>
        <taxon>Pleosporales</taxon>
        <taxon>Dothidotthiaceae</taxon>
        <taxon>Dothidotthia</taxon>
    </lineage>
</organism>
<evidence type="ECO:0000313" key="2">
    <source>
        <dbReference type="Proteomes" id="UP000799771"/>
    </source>
</evidence>
<protein>
    <submittedName>
        <fullName evidence="1">Uncharacterized protein</fullName>
    </submittedName>
</protein>
<dbReference type="Proteomes" id="UP000799771">
    <property type="component" value="Unassembled WGS sequence"/>
</dbReference>
<sequence length="106" mass="11355">MCRITALFYKSIRGPASFLSLLPRHSLAQRALSIHVSHERNVSLTVQEVGILQVGSGICPGFCITGADLTDVFDANTDYGRFVCCIGETACGGSALPPERRRSNVG</sequence>
<dbReference type="AlphaFoldDB" id="A0A6A6ABX2"/>
<dbReference type="EMBL" id="ML977506">
    <property type="protein sequence ID" value="KAF2129422.1"/>
    <property type="molecule type" value="Genomic_DNA"/>
</dbReference>
<reference evidence="1" key="1">
    <citation type="journal article" date="2020" name="Stud. Mycol.">
        <title>101 Dothideomycetes genomes: a test case for predicting lifestyles and emergence of pathogens.</title>
        <authorList>
            <person name="Haridas S."/>
            <person name="Albert R."/>
            <person name="Binder M."/>
            <person name="Bloem J."/>
            <person name="Labutti K."/>
            <person name="Salamov A."/>
            <person name="Andreopoulos B."/>
            <person name="Baker S."/>
            <person name="Barry K."/>
            <person name="Bills G."/>
            <person name="Bluhm B."/>
            <person name="Cannon C."/>
            <person name="Castanera R."/>
            <person name="Culley D."/>
            <person name="Daum C."/>
            <person name="Ezra D."/>
            <person name="Gonzalez J."/>
            <person name="Henrissat B."/>
            <person name="Kuo A."/>
            <person name="Liang C."/>
            <person name="Lipzen A."/>
            <person name="Lutzoni F."/>
            <person name="Magnuson J."/>
            <person name="Mondo S."/>
            <person name="Nolan M."/>
            <person name="Ohm R."/>
            <person name="Pangilinan J."/>
            <person name="Park H.-J."/>
            <person name="Ramirez L."/>
            <person name="Alfaro M."/>
            <person name="Sun H."/>
            <person name="Tritt A."/>
            <person name="Yoshinaga Y."/>
            <person name="Zwiers L.-H."/>
            <person name="Turgeon B."/>
            <person name="Goodwin S."/>
            <person name="Spatafora J."/>
            <person name="Crous P."/>
            <person name="Grigoriev I."/>
        </authorList>
    </citation>
    <scope>NUCLEOTIDE SEQUENCE</scope>
    <source>
        <strain evidence="1">CBS 119687</strain>
    </source>
</reference>
<dbReference type="GeneID" id="54402882"/>
<dbReference type="RefSeq" id="XP_033523811.1">
    <property type="nucleotide sequence ID" value="XM_033662450.1"/>
</dbReference>